<reference evidence="3 4" key="1">
    <citation type="submission" date="2018-03" db="EMBL/GenBank/DDBJ databases">
        <title>Genomic Encyclopedia of Archaeal and Bacterial Type Strains, Phase II (KMG-II): from individual species to whole genera.</title>
        <authorList>
            <person name="Goeker M."/>
        </authorList>
    </citation>
    <scope>NUCLEOTIDE SEQUENCE [LARGE SCALE GENOMIC DNA]</scope>
    <source>
        <strain evidence="3 4">DSM 25027</strain>
    </source>
</reference>
<keyword evidence="2" id="KW-0472">Membrane</keyword>
<dbReference type="RefSeq" id="WP_106143053.1">
    <property type="nucleotide sequence ID" value="NZ_PVYX01000001.1"/>
</dbReference>
<sequence>MTYKTKSLLYFFSFVVAATAYYLVEQHQEFTNQMQSTEMAETHFEDSSELIENPQSSPEEAR</sequence>
<keyword evidence="4" id="KW-1185">Reference proteome</keyword>
<evidence type="ECO:0000313" key="3">
    <source>
        <dbReference type="EMBL" id="PRX56030.1"/>
    </source>
</evidence>
<protein>
    <submittedName>
        <fullName evidence="3">Uncharacterized protein</fullName>
    </submittedName>
</protein>
<evidence type="ECO:0000313" key="4">
    <source>
        <dbReference type="Proteomes" id="UP000237640"/>
    </source>
</evidence>
<accession>A0A2T0MEN0</accession>
<feature type="compositionally biased region" description="Polar residues" evidence="1">
    <location>
        <begin position="53"/>
        <end position="62"/>
    </location>
</feature>
<dbReference type="OrthoDB" id="1451712at2"/>
<comment type="caution">
    <text evidence="3">The sequence shown here is derived from an EMBL/GenBank/DDBJ whole genome shotgun (WGS) entry which is preliminary data.</text>
</comment>
<name>A0A2T0MEN0_9FLAO</name>
<dbReference type="EMBL" id="PVYX01000001">
    <property type="protein sequence ID" value="PRX56030.1"/>
    <property type="molecule type" value="Genomic_DNA"/>
</dbReference>
<dbReference type="AlphaFoldDB" id="A0A2T0MEN0"/>
<evidence type="ECO:0000256" key="1">
    <source>
        <dbReference type="SAM" id="MobiDB-lite"/>
    </source>
</evidence>
<feature type="transmembrane region" description="Helical" evidence="2">
    <location>
        <begin position="7"/>
        <end position="24"/>
    </location>
</feature>
<keyword evidence="2" id="KW-1133">Transmembrane helix</keyword>
<proteinExistence type="predicted"/>
<keyword evidence="2" id="KW-0812">Transmembrane</keyword>
<organism evidence="3 4">
    <name type="scientific">Flagellimonas meridianipacifica</name>
    <dbReference type="NCBI Taxonomy" id="1080225"/>
    <lineage>
        <taxon>Bacteria</taxon>
        <taxon>Pseudomonadati</taxon>
        <taxon>Bacteroidota</taxon>
        <taxon>Flavobacteriia</taxon>
        <taxon>Flavobacteriales</taxon>
        <taxon>Flavobacteriaceae</taxon>
        <taxon>Flagellimonas</taxon>
    </lineage>
</organism>
<dbReference type="Proteomes" id="UP000237640">
    <property type="component" value="Unassembled WGS sequence"/>
</dbReference>
<evidence type="ECO:0000256" key="2">
    <source>
        <dbReference type="SAM" id="Phobius"/>
    </source>
</evidence>
<feature type="region of interest" description="Disordered" evidence="1">
    <location>
        <begin position="34"/>
        <end position="62"/>
    </location>
</feature>
<gene>
    <name evidence="3" type="ORF">CLV81_0018</name>
</gene>